<proteinExistence type="predicted"/>
<keyword evidence="3" id="KW-1185">Reference proteome</keyword>
<protein>
    <submittedName>
        <fullName evidence="2">Uncharacterized protein</fullName>
    </submittedName>
</protein>
<name>A0A9Q3E7J9_9BASI</name>
<evidence type="ECO:0000313" key="3">
    <source>
        <dbReference type="Proteomes" id="UP000765509"/>
    </source>
</evidence>
<sequence>MSQRDTLKISNVNSQRIQFHQAVQHTGGEGNQDKAESSHYPSYRRMAEADMAPSDSFRITKIRPTQFSSGFKPFRNSISGPRVTILHNAR</sequence>
<evidence type="ECO:0000256" key="1">
    <source>
        <dbReference type="SAM" id="MobiDB-lite"/>
    </source>
</evidence>
<gene>
    <name evidence="2" type="ORF">O181_053815</name>
</gene>
<comment type="caution">
    <text evidence="2">The sequence shown here is derived from an EMBL/GenBank/DDBJ whole genome shotgun (WGS) entry which is preliminary data.</text>
</comment>
<dbReference type="AlphaFoldDB" id="A0A9Q3E7J9"/>
<evidence type="ECO:0000313" key="2">
    <source>
        <dbReference type="EMBL" id="MBW0514100.1"/>
    </source>
</evidence>
<reference evidence="2" key="1">
    <citation type="submission" date="2021-03" db="EMBL/GenBank/DDBJ databases">
        <title>Draft genome sequence of rust myrtle Austropuccinia psidii MF-1, a brazilian biotype.</title>
        <authorList>
            <person name="Quecine M.C."/>
            <person name="Pachon D.M.R."/>
            <person name="Bonatelli M.L."/>
            <person name="Correr F.H."/>
            <person name="Franceschini L.M."/>
            <person name="Leite T.F."/>
            <person name="Margarido G.R.A."/>
            <person name="Almeida C.A."/>
            <person name="Ferrarezi J.A."/>
            <person name="Labate C.A."/>
        </authorList>
    </citation>
    <scope>NUCLEOTIDE SEQUENCE</scope>
    <source>
        <strain evidence="2">MF-1</strain>
    </source>
</reference>
<feature type="region of interest" description="Disordered" evidence="1">
    <location>
        <begin position="68"/>
        <end position="90"/>
    </location>
</feature>
<dbReference type="Proteomes" id="UP000765509">
    <property type="component" value="Unassembled WGS sequence"/>
</dbReference>
<accession>A0A9Q3E7J9</accession>
<dbReference type="EMBL" id="AVOT02023822">
    <property type="protein sequence ID" value="MBW0514100.1"/>
    <property type="molecule type" value="Genomic_DNA"/>
</dbReference>
<organism evidence="2 3">
    <name type="scientific">Austropuccinia psidii MF-1</name>
    <dbReference type="NCBI Taxonomy" id="1389203"/>
    <lineage>
        <taxon>Eukaryota</taxon>
        <taxon>Fungi</taxon>
        <taxon>Dikarya</taxon>
        <taxon>Basidiomycota</taxon>
        <taxon>Pucciniomycotina</taxon>
        <taxon>Pucciniomycetes</taxon>
        <taxon>Pucciniales</taxon>
        <taxon>Sphaerophragmiaceae</taxon>
        <taxon>Austropuccinia</taxon>
    </lineage>
</organism>